<organism evidence="6 7">
    <name type="scientific">Turnera subulata</name>
    <dbReference type="NCBI Taxonomy" id="218843"/>
    <lineage>
        <taxon>Eukaryota</taxon>
        <taxon>Viridiplantae</taxon>
        <taxon>Streptophyta</taxon>
        <taxon>Embryophyta</taxon>
        <taxon>Tracheophyta</taxon>
        <taxon>Spermatophyta</taxon>
        <taxon>Magnoliopsida</taxon>
        <taxon>eudicotyledons</taxon>
        <taxon>Gunneridae</taxon>
        <taxon>Pentapetalae</taxon>
        <taxon>rosids</taxon>
        <taxon>fabids</taxon>
        <taxon>Malpighiales</taxon>
        <taxon>Passifloraceae</taxon>
        <taxon>Turnera</taxon>
    </lineage>
</organism>
<keyword evidence="7" id="KW-1185">Reference proteome</keyword>
<reference evidence="6" key="2">
    <citation type="journal article" date="2023" name="Plants (Basel)">
        <title>Annotation of the Turnera subulata (Passifloraceae) Draft Genome Reveals the S-Locus Evolved after the Divergence of Turneroideae from Passifloroideae in a Stepwise Manner.</title>
        <authorList>
            <person name="Henning P.M."/>
            <person name="Roalson E.H."/>
            <person name="Mir W."/>
            <person name="McCubbin A.G."/>
            <person name="Shore J.S."/>
        </authorList>
    </citation>
    <scope>NUCLEOTIDE SEQUENCE</scope>
    <source>
        <strain evidence="6">F60SS</strain>
    </source>
</reference>
<feature type="region of interest" description="Disordered" evidence="3">
    <location>
        <begin position="1"/>
        <end position="49"/>
    </location>
</feature>
<evidence type="ECO:0000256" key="3">
    <source>
        <dbReference type="SAM" id="MobiDB-lite"/>
    </source>
</evidence>
<name>A0A9Q0GJ25_9ROSI</name>
<dbReference type="Proteomes" id="UP001141552">
    <property type="component" value="Unassembled WGS sequence"/>
</dbReference>
<evidence type="ECO:0000256" key="1">
    <source>
        <dbReference type="ARBA" id="ARBA00004123"/>
    </source>
</evidence>
<evidence type="ECO:0000313" key="6">
    <source>
        <dbReference type="EMBL" id="KAJ4849246.1"/>
    </source>
</evidence>
<dbReference type="Gene3D" id="1.10.10.60">
    <property type="entry name" value="Homeodomain-like"/>
    <property type="match status" value="1"/>
</dbReference>
<feature type="domain" description="HTH myb-type" evidence="5">
    <location>
        <begin position="291"/>
        <end position="356"/>
    </location>
</feature>
<feature type="domain" description="Myb-like" evidence="4">
    <location>
        <begin position="291"/>
        <end position="352"/>
    </location>
</feature>
<dbReference type="GO" id="GO:0005634">
    <property type="term" value="C:nucleus"/>
    <property type="evidence" value="ECO:0007669"/>
    <property type="project" value="UniProtKB-SubCell"/>
</dbReference>
<feature type="compositionally biased region" description="Basic and acidic residues" evidence="3">
    <location>
        <begin position="23"/>
        <end position="41"/>
    </location>
</feature>
<dbReference type="InterPro" id="IPR009057">
    <property type="entry name" value="Homeodomain-like_sf"/>
</dbReference>
<dbReference type="OrthoDB" id="608866at2759"/>
<dbReference type="PANTHER" id="PTHR47863:SF5">
    <property type="entry name" value="HOMEODOMAIN-LIKE PROTEIN WITH RING_FYVE_PHD-TYPE ZINC FINGER DOMAIN-CONTAINING PROTEIN-RELATED"/>
    <property type="match status" value="1"/>
</dbReference>
<dbReference type="CDD" id="cd11660">
    <property type="entry name" value="SANT_TRF"/>
    <property type="match status" value="1"/>
</dbReference>
<dbReference type="Pfam" id="PF00249">
    <property type="entry name" value="Myb_DNA-binding"/>
    <property type="match status" value="1"/>
</dbReference>
<evidence type="ECO:0008006" key="8">
    <source>
        <dbReference type="Google" id="ProtNLM"/>
    </source>
</evidence>
<evidence type="ECO:0000259" key="5">
    <source>
        <dbReference type="PROSITE" id="PS51294"/>
    </source>
</evidence>
<dbReference type="SMART" id="SM00717">
    <property type="entry name" value="SANT"/>
    <property type="match status" value="1"/>
</dbReference>
<accession>A0A9Q0GJ25</accession>
<reference evidence="6" key="1">
    <citation type="submission" date="2022-02" db="EMBL/GenBank/DDBJ databases">
        <authorList>
            <person name="Henning P.M."/>
            <person name="McCubbin A.G."/>
            <person name="Shore J.S."/>
        </authorList>
    </citation>
    <scope>NUCLEOTIDE SEQUENCE</scope>
    <source>
        <strain evidence="6">F60SS</strain>
        <tissue evidence="6">Leaves</tissue>
    </source>
</reference>
<dbReference type="InterPro" id="IPR017930">
    <property type="entry name" value="Myb_dom"/>
</dbReference>
<comment type="caution">
    <text evidence="6">The sequence shown here is derived from an EMBL/GenBank/DDBJ whole genome shotgun (WGS) entry which is preliminary data.</text>
</comment>
<evidence type="ECO:0000259" key="4">
    <source>
        <dbReference type="PROSITE" id="PS50090"/>
    </source>
</evidence>
<sequence>MRSQAGGLAQSPSRPPSATALYRTDEDTCHDEDDNRPRAGEDDSSDCGPRRRRLENLETCLQCCGRGGERLLVGCEIGCPSLMALGSFTARIVGVEEDRVLPYAVDGVGAGDAYLREEKKIEDVMRKENVDEEDGVSYFEESGNMEVGGGVMQEDDSGRVPGGQDMGAFGDHDNDEPLDVEPLNTFPLVVYENILQDASEERNQWDTAETSPMATGEDAFLKVHRKQGKGAARKHGVRTKNSVSLMKACPHPGMSSGEEVWNLRKEFTLTRVLRQPRVSSQKWTSLAIVSNDKRKRLHWTPEEEEMLEKGVNKFSSSINKNIPWRKILEFGHQIFDPTRTPSDLKDKWRNMAKKIR</sequence>
<dbReference type="SUPFAM" id="SSF46689">
    <property type="entry name" value="Homeodomain-like"/>
    <property type="match status" value="1"/>
</dbReference>
<comment type="subcellular location">
    <subcellularLocation>
        <location evidence="1">Nucleus</location>
    </subcellularLocation>
</comment>
<proteinExistence type="predicted"/>
<dbReference type="PROSITE" id="PS50090">
    <property type="entry name" value="MYB_LIKE"/>
    <property type="match status" value="1"/>
</dbReference>
<dbReference type="PROSITE" id="PS51294">
    <property type="entry name" value="HTH_MYB"/>
    <property type="match status" value="1"/>
</dbReference>
<evidence type="ECO:0000313" key="7">
    <source>
        <dbReference type="Proteomes" id="UP001141552"/>
    </source>
</evidence>
<keyword evidence="2" id="KW-0539">Nucleus</keyword>
<dbReference type="InterPro" id="IPR001005">
    <property type="entry name" value="SANT/Myb"/>
</dbReference>
<dbReference type="PANTHER" id="PTHR47863">
    <property type="entry name" value="RING/FYVE/PHD ZINC FINGER SUPERFAMILY PROTEIN"/>
    <property type="match status" value="1"/>
</dbReference>
<evidence type="ECO:0000256" key="2">
    <source>
        <dbReference type="ARBA" id="ARBA00023242"/>
    </source>
</evidence>
<dbReference type="EMBL" id="JAKUCV010000663">
    <property type="protein sequence ID" value="KAJ4849246.1"/>
    <property type="molecule type" value="Genomic_DNA"/>
</dbReference>
<protein>
    <recommendedName>
        <fullName evidence="8">Myb-like domain-containing protein</fullName>
    </recommendedName>
</protein>
<gene>
    <name evidence="6" type="ORF">Tsubulata_040448</name>
</gene>
<dbReference type="AlphaFoldDB" id="A0A9Q0GJ25"/>